<protein>
    <submittedName>
        <fullName evidence="3">Uncharacterized protein</fullName>
    </submittedName>
</protein>
<sequence>MNLVGFFGALFAALLVCAHAFILQELPLDRSERTVRTGPTYSRQLLRSARGFGGFPRFRNSKRLDYEYVELPEYAYSR</sequence>
<reference evidence="3" key="1">
    <citation type="submission" date="2016-11" db="UniProtKB">
        <authorList>
            <consortium name="WormBaseParasite"/>
        </authorList>
    </citation>
    <scope>IDENTIFICATION</scope>
</reference>
<accession>A0A1I7ZFT0</accession>
<name>A0A1I7ZFT0_9BILA</name>
<dbReference type="WBParaSite" id="L893_g25748.t1">
    <property type="protein sequence ID" value="L893_g25748.t1"/>
    <property type="gene ID" value="L893_g25748"/>
</dbReference>
<dbReference type="Proteomes" id="UP000095287">
    <property type="component" value="Unplaced"/>
</dbReference>
<keyword evidence="2" id="KW-1185">Reference proteome</keyword>
<keyword evidence="1" id="KW-0732">Signal</keyword>
<evidence type="ECO:0000313" key="2">
    <source>
        <dbReference type="Proteomes" id="UP000095287"/>
    </source>
</evidence>
<feature type="chain" id="PRO_5009313397" evidence="1">
    <location>
        <begin position="21"/>
        <end position="78"/>
    </location>
</feature>
<proteinExistence type="predicted"/>
<feature type="signal peptide" evidence="1">
    <location>
        <begin position="1"/>
        <end position="20"/>
    </location>
</feature>
<organism evidence="2 3">
    <name type="scientific">Steinernema glaseri</name>
    <dbReference type="NCBI Taxonomy" id="37863"/>
    <lineage>
        <taxon>Eukaryota</taxon>
        <taxon>Metazoa</taxon>
        <taxon>Ecdysozoa</taxon>
        <taxon>Nematoda</taxon>
        <taxon>Chromadorea</taxon>
        <taxon>Rhabditida</taxon>
        <taxon>Tylenchina</taxon>
        <taxon>Panagrolaimomorpha</taxon>
        <taxon>Strongyloidoidea</taxon>
        <taxon>Steinernematidae</taxon>
        <taxon>Steinernema</taxon>
    </lineage>
</organism>
<evidence type="ECO:0000313" key="3">
    <source>
        <dbReference type="WBParaSite" id="L893_g25748.t1"/>
    </source>
</evidence>
<dbReference type="AlphaFoldDB" id="A0A1I7ZFT0"/>
<evidence type="ECO:0000256" key="1">
    <source>
        <dbReference type="SAM" id="SignalP"/>
    </source>
</evidence>